<name>A0A0Q2QHZ2_MYCGO</name>
<dbReference type="GO" id="GO:0005576">
    <property type="term" value="C:extracellular region"/>
    <property type="evidence" value="ECO:0007669"/>
    <property type="project" value="TreeGrafter"/>
</dbReference>
<dbReference type="RefSeq" id="WP_055577669.1">
    <property type="nucleotide sequence ID" value="NZ_LKTM01000101.1"/>
</dbReference>
<dbReference type="PANTHER" id="PTHR33371">
    <property type="entry name" value="INTERMEMBRANE PHOSPHOLIPID TRANSPORT SYSTEM BINDING PROTEIN MLAD-RELATED"/>
    <property type="match status" value="1"/>
</dbReference>
<evidence type="ECO:0000313" key="3">
    <source>
        <dbReference type="Proteomes" id="UP000051677"/>
    </source>
</evidence>
<accession>A0A0Q2QHZ2</accession>
<evidence type="ECO:0000259" key="1">
    <source>
        <dbReference type="Pfam" id="PF02470"/>
    </source>
</evidence>
<dbReference type="EMBL" id="LKTM01000101">
    <property type="protein sequence ID" value="KQH79461.1"/>
    <property type="molecule type" value="Genomic_DNA"/>
</dbReference>
<dbReference type="Proteomes" id="UP000051677">
    <property type="component" value="Unassembled WGS sequence"/>
</dbReference>
<dbReference type="PANTHER" id="PTHR33371:SF16">
    <property type="entry name" value="MCE-FAMILY PROTEIN MCE3F"/>
    <property type="match status" value="1"/>
</dbReference>
<dbReference type="STRING" id="1778.A9W97_04090"/>
<reference evidence="2 3" key="1">
    <citation type="submission" date="2015-10" db="EMBL/GenBank/DDBJ databases">
        <title>Mycobacterium gordonae draft genome assembly.</title>
        <authorList>
            <person name="Ustinova V."/>
            <person name="Smirnova T."/>
            <person name="Blagodatskikh K."/>
            <person name="Varlamov D."/>
            <person name="Larionova E."/>
            <person name="Chernousova L."/>
        </authorList>
    </citation>
    <scope>NUCLEOTIDE SEQUENCE [LARGE SCALE GENOMIC DNA]</scope>
    <source>
        <strain evidence="2 3">CTRI 14-8773</strain>
    </source>
</reference>
<organism evidence="2 3">
    <name type="scientific">Mycobacterium gordonae</name>
    <dbReference type="NCBI Taxonomy" id="1778"/>
    <lineage>
        <taxon>Bacteria</taxon>
        <taxon>Bacillati</taxon>
        <taxon>Actinomycetota</taxon>
        <taxon>Actinomycetes</taxon>
        <taxon>Mycobacteriales</taxon>
        <taxon>Mycobacteriaceae</taxon>
        <taxon>Mycobacterium</taxon>
    </lineage>
</organism>
<dbReference type="OrthoDB" id="4371474at2"/>
<gene>
    <name evidence="2" type="ORF">AO501_11750</name>
</gene>
<protein>
    <submittedName>
        <fullName evidence="2">Mammalian cell entry protein</fullName>
    </submittedName>
</protein>
<proteinExistence type="predicted"/>
<evidence type="ECO:0000313" key="2">
    <source>
        <dbReference type="EMBL" id="KQH79461.1"/>
    </source>
</evidence>
<comment type="caution">
    <text evidence="2">The sequence shown here is derived from an EMBL/GenBank/DDBJ whole genome shotgun (WGS) entry which is preliminary data.</text>
</comment>
<dbReference type="InterPro" id="IPR003399">
    <property type="entry name" value="Mce/MlaD"/>
</dbReference>
<dbReference type="InterPro" id="IPR052336">
    <property type="entry name" value="MlaD_Phospholipid_Transporter"/>
</dbReference>
<sequence length="321" mass="33254">MRFNAGVTVVILAVATLLGAGYLAVGVLKVEPTAQPTRLTLLLDNSGGLMPTSQVTMRGIRVGKVSGIHTTPSGLRVSIDLDRGHPIPADSAISIQNLSLVGEQYIDFRPTHLAPPYFSDGAVIPSTRVASAVTVSDLLNKANALLSVLNPTYVNNIVGTVSQVFSGNDAAIDSLAATAGGAATIERDNKQILAALFGNLATLTSNISDQDVGGVLSRSGRLLPSSILALAKLTREVDAYAHAADGAFAPGAPVPTLVANLRQYLDMLSGPLSTFAAALEPATAPLRGFKVDAGHFVDVWESAFSDAGGVRVQVDIPEGHR</sequence>
<dbReference type="AlphaFoldDB" id="A0A0Q2QHZ2"/>
<feature type="domain" description="Mce/MlaD" evidence="1">
    <location>
        <begin position="36"/>
        <end position="110"/>
    </location>
</feature>
<dbReference type="Pfam" id="PF02470">
    <property type="entry name" value="MlaD"/>
    <property type="match status" value="1"/>
</dbReference>